<feature type="domain" description="HTH tetR-type" evidence="5">
    <location>
        <begin position="6"/>
        <end position="66"/>
    </location>
</feature>
<keyword evidence="7" id="KW-1185">Reference proteome</keyword>
<dbReference type="Proteomes" id="UP001241472">
    <property type="component" value="Unassembled WGS sequence"/>
</dbReference>
<reference evidence="6 7" key="1">
    <citation type="submission" date="2023-07" db="EMBL/GenBank/DDBJ databases">
        <title>Sorghum-associated microbial communities from plants grown in Nebraska, USA.</title>
        <authorList>
            <person name="Schachtman D."/>
        </authorList>
    </citation>
    <scope>NUCLEOTIDE SEQUENCE [LARGE SCALE GENOMIC DNA]</scope>
    <source>
        <strain evidence="6 7">DS1307</strain>
    </source>
</reference>
<keyword evidence="3" id="KW-0804">Transcription</keyword>
<dbReference type="SUPFAM" id="SSF46689">
    <property type="entry name" value="Homeodomain-like"/>
    <property type="match status" value="1"/>
</dbReference>
<dbReference type="InterPro" id="IPR001647">
    <property type="entry name" value="HTH_TetR"/>
</dbReference>
<dbReference type="SUPFAM" id="SSF48498">
    <property type="entry name" value="Tetracyclin repressor-like, C-terminal domain"/>
    <property type="match status" value="1"/>
</dbReference>
<sequence length="182" mass="20130">MTSNDNSTREELLARVGDIFYANGTYLVGMTELIRHLQTTRATFYRHFEGKEDLLVAYLEKRDIAVREQLATVVSGRKGADAILDVFSNLERKTNADNFRGCAFLIAAIENPQSPRIQATARNHKLFLKNFFSSLLHKDHDGSTAEQLLLLYDGALAGSILRREAGAATAAKAIAARLMEAA</sequence>
<dbReference type="PROSITE" id="PS50977">
    <property type="entry name" value="HTH_TETR_2"/>
    <property type="match status" value="1"/>
</dbReference>
<evidence type="ECO:0000313" key="7">
    <source>
        <dbReference type="Proteomes" id="UP001241472"/>
    </source>
</evidence>
<dbReference type="RefSeq" id="WP_306830281.1">
    <property type="nucleotide sequence ID" value="NZ_JAUSRF010000001.1"/>
</dbReference>
<keyword evidence="2 4" id="KW-0238">DNA-binding</keyword>
<protein>
    <submittedName>
        <fullName evidence="6">AcrR family transcriptional regulator</fullName>
    </submittedName>
</protein>
<dbReference type="PANTHER" id="PTHR47506">
    <property type="entry name" value="TRANSCRIPTIONAL REGULATORY PROTEIN"/>
    <property type="match status" value="1"/>
</dbReference>
<accession>A0ABT9PM55</accession>
<dbReference type="EMBL" id="JAUSRF010000001">
    <property type="protein sequence ID" value="MDP9835547.1"/>
    <property type="molecule type" value="Genomic_DNA"/>
</dbReference>
<name>A0ABT9PM55_9HYPH</name>
<keyword evidence="1" id="KW-0805">Transcription regulation</keyword>
<gene>
    <name evidence="6" type="ORF">J2T09_000288</name>
</gene>
<dbReference type="Pfam" id="PF00440">
    <property type="entry name" value="TetR_N"/>
    <property type="match status" value="1"/>
</dbReference>
<evidence type="ECO:0000256" key="4">
    <source>
        <dbReference type="PROSITE-ProRule" id="PRU00335"/>
    </source>
</evidence>
<evidence type="ECO:0000256" key="3">
    <source>
        <dbReference type="ARBA" id="ARBA00023163"/>
    </source>
</evidence>
<feature type="DNA-binding region" description="H-T-H motif" evidence="4">
    <location>
        <begin position="29"/>
        <end position="48"/>
    </location>
</feature>
<evidence type="ECO:0000259" key="5">
    <source>
        <dbReference type="PROSITE" id="PS50977"/>
    </source>
</evidence>
<organism evidence="6 7">
    <name type="scientific">Neorhizobium huautlense</name>
    <dbReference type="NCBI Taxonomy" id="67774"/>
    <lineage>
        <taxon>Bacteria</taxon>
        <taxon>Pseudomonadati</taxon>
        <taxon>Pseudomonadota</taxon>
        <taxon>Alphaproteobacteria</taxon>
        <taxon>Hyphomicrobiales</taxon>
        <taxon>Rhizobiaceae</taxon>
        <taxon>Rhizobium/Agrobacterium group</taxon>
        <taxon>Neorhizobium</taxon>
    </lineage>
</organism>
<proteinExistence type="predicted"/>
<evidence type="ECO:0000256" key="1">
    <source>
        <dbReference type="ARBA" id="ARBA00023015"/>
    </source>
</evidence>
<dbReference type="PANTHER" id="PTHR47506:SF3">
    <property type="entry name" value="HTH-TYPE TRANSCRIPTIONAL REGULATOR LMRA"/>
    <property type="match status" value="1"/>
</dbReference>
<dbReference type="InterPro" id="IPR036271">
    <property type="entry name" value="Tet_transcr_reg_TetR-rel_C_sf"/>
</dbReference>
<dbReference type="Gene3D" id="1.10.357.10">
    <property type="entry name" value="Tetracycline Repressor, domain 2"/>
    <property type="match status" value="1"/>
</dbReference>
<evidence type="ECO:0000313" key="6">
    <source>
        <dbReference type="EMBL" id="MDP9835547.1"/>
    </source>
</evidence>
<evidence type="ECO:0000256" key="2">
    <source>
        <dbReference type="ARBA" id="ARBA00023125"/>
    </source>
</evidence>
<comment type="caution">
    <text evidence="6">The sequence shown here is derived from an EMBL/GenBank/DDBJ whole genome shotgun (WGS) entry which is preliminary data.</text>
</comment>
<dbReference type="InterPro" id="IPR009057">
    <property type="entry name" value="Homeodomain-like_sf"/>
</dbReference>